<evidence type="ECO:0000256" key="1">
    <source>
        <dbReference type="SAM" id="MobiDB-lite"/>
    </source>
</evidence>
<evidence type="ECO:0000259" key="2">
    <source>
        <dbReference type="Pfam" id="PF01658"/>
    </source>
</evidence>
<dbReference type="SUPFAM" id="SSF51735">
    <property type="entry name" value="NAD(P)-binding Rossmann-fold domains"/>
    <property type="match status" value="1"/>
</dbReference>
<feature type="domain" description="Myo-inositol-1-phosphate synthase GAPDH-like" evidence="2">
    <location>
        <begin position="198"/>
        <end position="297"/>
    </location>
</feature>
<organism evidence="3 4">
    <name type="scientific">Streptomyces smaragdinus</name>
    <dbReference type="NCBI Taxonomy" id="2585196"/>
    <lineage>
        <taxon>Bacteria</taxon>
        <taxon>Bacillati</taxon>
        <taxon>Actinomycetota</taxon>
        <taxon>Actinomycetes</taxon>
        <taxon>Kitasatosporales</taxon>
        <taxon>Streptomycetaceae</taxon>
        <taxon>Streptomyces</taxon>
    </lineage>
</organism>
<accession>A0A7K0CI78</accession>
<dbReference type="InterPro" id="IPR036291">
    <property type="entry name" value="NAD(P)-bd_dom_sf"/>
</dbReference>
<protein>
    <submittedName>
        <fullName evidence="3">Inositol-3-phosphate synthase</fullName>
        <ecNumber evidence="3">5.5.1.4</ecNumber>
    </submittedName>
</protein>
<dbReference type="AlphaFoldDB" id="A0A7K0CI78"/>
<dbReference type="PANTHER" id="PTHR43125:SF1">
    <property type="entry name" value="INOSITOL-3-PHOSPHATE SYNTHASE"/>
    <property type="match status" value="1"/>
</dbReference>
<name>A0A7K0CI78_9ACTN</name>
<comment type="caution">
    <text evidence="3">The sequence shown here is derived from an EMBL/GenBank/DDBJ whole genome shotgun (WGS) entry which is preliminary data.</text>
</comment>
<dbReference type="GO" id="GO:0004512">
    <property type="term" value="F:inositol-3-phosphate synthase activity"/>
    <property type="evidence" value="ECO:0007669"/>
    <property type="project" value="UniProtKB-EC"/>
</dbReference>
<gene>
    <name evidence="3" type="primary">ino1_2</name>
    <name evidence="3" type="ORF">SRB5_33220</name>
</gene>
<dbReference type="InterPro" id="IPR052199">
    <property type="entry name" value="MIPS"/>
</dbReference>
<proteinExistence type="predicted"/>
<dbReference type="OrthoDB" id="4160850at2"/>
<feature type="region of interest" description="Disordered" evidence="1">
    <location>
        <begin position="333"/>
        <end position="358"/>
    </location>
</feature>
<reference evidence="3 4" key="1">
    <citation type="submission" date="2019-10" db="EMBL/GenBank/DDBJ databases">
        <title>Streptomyces smaragdinus sp. nov. and Streptomyces fabii sp. nov., isolated from the gut of fungus growing-termite Macrotermes natalensis.</title>
        <authorList>
            <person name="Schwitalla J."/>
            <person name="Benndorf R."/>
            <person name="Martin K."/>
            <person name="De Beer W."/>
            <person name="Kaster A.-K."/>
            <person name="Vollmers J."/>
            <person name="Poulsen M."/>
            <person name="Beemelmanns C."/>
        </authorList>
    </citation>
    <scope>NUCLEOTIDE SEQUENCE [LARGE SCALE GENOMIC DNA]</scope>
    <source>
        <strain evidence="3 4">RB5</strain>
    </source>
</reference>
<keyword evidence="4" id="KW-1185">Reference proteome</keyword>
<dbReference type="Gene3D" id="3.40.50.720">
    <property type="entry name" value="NAD(P)-binding Rossmann-like Domain"/>
    <property type="match status" value="1"/>
</dbReference>
<dbReference type="Gene3D" id="3.30.360.10">
    <property type="entry name" value="Dihydrodipicolinate Reductase, domain 2"/>
    <property type="match status" value="1"/>
</dbReference>
<dbReference type="EMBL" id="WEGJ01000011">
    <property type="protein sequence ID" value="MQY13179.1"/>
    <property type="molecule type" value="Genomic_DNA"/>
</dbReference>
<evidence type="ECO:0000313" key="3">
    <source>
        <dbReference type="EMBL" id="MQY13179.1"/>
    </source>
</evidence>
<dbReference type="EC" id="5.5.1.4" evidence="3"/>
<keyword evidence="3" id="KW-0413">Isomerase</keyword>
<dbReference type="Proteomes" id="UP000466345">
    <property type="component" value="Unassembled WGS sequence"/>
</dbReference>
<dbReference type="Pfam" id="PF01658">
    <property type="entry name" value="Inos-1-P_synth"/>
    <property type="match status" value="1"/>
</dbReference>
<dbReference type="PANTHER" id="PTHR43125">
    <property type="entry name" value="INOSITOL-3-PHOSPHATE SYNTHASE"/>
    <property type="match status" value="1"/>
</dbReference>
<dbReference type="SUPFAM" id="SSF55347">
    <property type="entry name" value="Glyceraldehyde-3-phosphate dehydrogenase-like, C-terminal domain"/>
    <property type="match status" value="1"/>
</dbReference>
<dbReference type="RefSeq" id="WP_153452765.1">
    <property type="nucleotide sequence ID" value="NZ_WEGJ01000011.1"/>
</dbReference>
<dbReference type="InterPro" id="IPR013021">
    <property type="entry name" value="Myo-inos-1-P_Synthase_GAPDH"/>
</dbReference>
<evidence type="ECO:0000313" key="4">
    <source>
        <dbReference type="Proteomes" id="UP000466345"/>
    </source>
</evidence>
<sequence length="358" mass="37028">MAEVRADGAGTVNVGLVGVGNCASSLVQGVRYYADAEAGAPGLQHPVLGGYAVGDVRFTAAFDVHAGKVGRDLADAIGAEPNNALRFADVPPLGVEVADGVLEDGVGESTAGHVDARGEAGVDDIAGRLRDTGTHVLVNFLPVGAQRAAEAYAEAALRAGCAYVNCMPAVIARSPRWAERFAAAGLPLAGDDLKSQFGATAVHRALLDVLARNGVRLRSTYQLLAGGNMDFLNMQDPERMLSKKATKAQGMGAASGHVGADYIPYLEDSKIAHIRVDAEAFGGTPFEIDVRMKVEDSPSAAGKVLDAVRYLRLAMDRGLGGVVDPVSAELMKAPPTPLADDEIGRGLAALTSPTSLTE</sequence>
<dbReference type="GO" id="GO:0006021">
    <property type="term" value="P:inositol biosynthetic process"/>
    <property type="evidence" value="ECO:0007669"/>
    <property type="project" value="TreeGrafter"/>
</dbReference>